<accession>A0AAN8KM15</accession>
<evidence type="ECO:0000259" key="2">
    <source>
        <dbReference type="Pfam" id="PF25033"/>
    </source>
</evidence>
<gene>
    <name evidence="3" type="ORF">J4Q44_G00348530</name>
</gene>
<dbReference type="Pfam" id="PF25033">
    <property type="entry name" value="VPS13_M"/>
    <property type="match status" value="1"/>
</dbReference>
<evidence type="ECO:0000256" key="1">
    <source>
        <dbReference type="SAM" id="MobiDB-lite"/>
    </source>
</evidence>
<feature type="compositionally biased region" description="Basic and acidic residues" evidence="1">
    <location>
        <begin position="90"/>
        <end position="100"/>
    </location>
</feature>
<comment type="caution">
    <text evidence="3">The sequence shown here is derived from an EMBL/GenBank/DDBJ whole genome shotgun (WGS) entry which is preliminary data.</text>
</comment>
<dbReference type="InterPro" id="IPR056747">
    <property type="entry name" value="VPS13-like_M"/>
</dbReference>
<dbReference type="InterPro" id="IPR026847">
    <property type="entry name" value="VPS13"/>
</dbReference>
<keyword evidence="4" id="KW-1185">Reference proteome</keyword>
<dbReference type="EMBL" id="JAGTTL010000035">
    <property type="protein sequence ID" value="KAK6294023.1"/>
    <property type="molecule type" value="Genomic_DNA"/>
</dbReference>
<dbReference type="PANTHER" id="PTHR16166">
    <property type="entry name" value="VACUOLAR PROTEIN SORTING-ASSOCIATED PROTEIN VPS13"/>
    <property type="match status" value="1"/>
</dbReference>
<feature type="region of interest" description="Disordered" evidence="1">
    <location>
        <begin position="83"/>
        <end position="112"/>
    </location>
</feature>
<dbReference type="PANTHER" id="PTHR16166:SF125">
    <property type="entry name" value="INTERMEMBRANE LIPID TRANSFER PROTEIN VPS13C"/>
    <property type="match status" value="1"/>
</dbReference>
<sequence length="1057" mass="115303">MIIDALRDSNGEPLCLVSSSVESGADLLKVEYFKADRNRPNFATVHKNTEQMINVTFTSLDLLLHTEALLSTIDFLSSALSSGSLPPSPEEPKQKSEESSRPVSTKSTALGSPSDSDVIDLKVMMQLGAFNVLVCDRSCNMADIKIQGFNGCLLMQGPQTHISTRLRDFIVINVDPKSIHKKAISIVGDEVFSFTMSLTPKATEGDGYTDTSKTDGKVKLNVGCIQVVYLHKFVMSLLHFSNNFQTAKEALSAATAQAAEKAASSIRDFAQKSFRLSMDIKLKAPLIIIPQSSTSHNALEVDLGLITVGNSFSLLAVEGCPLPAVIDHMDVQLTQLKLSRISMETDSQPSTELLEPVNLVLKVKRNLAAAWYHKMAAVEVDGDLKPMKVALSQDDLTVLLRILMENFGEASSLQPDQHTSPDTAALKHRTALMLKTDYPKDENMVELPEQEVEEEPLETMKFVFNIESLGLVLYSNDPKQAAAVSHHQEGLCLGEFTLHLIKASGKMFNNGAMEASAILTACTLDDMRTGIQRVTSRMLGKRGEESEEAMIDVTYAQSASERQVVAVFQKLYLCASVEFLMAVADFFIQALPQSSAQAVPTNTMPDLAKTSQLPLKQLAELRDRTNTDPRTDSSPRTKLRLVIVDPEVVFVANLMRADAPALVASFQCDFSLMLEPGGGPGAPGGQSMTANLRELKVLACPFIRTKENQAVTTVLRPCSVVLETKTHPNQPLTGCVTVEEVIVKISPVILNTVKTITAAMTAKPIDEAGEEEKIEVSSLWSTMNIYACNYWFLGVDTASEVTESFSDQDGRNVGESFKVDVKVIQVTMESGLGHRTVPLLLAESSLSGTANNWSSLLYLCADMTLEVNYFNETHAVWEPLIERVEDGKRRWNLKLEMKNNPVQDKSPVPGDDFVVLPEPRTAINICSKDTMNITISKCCLTVFNNLAKAFSEGTASTFDHSLKEKAPFTIRNALGVPLTVQHSANLRVVASPGQGKLHEVGVGQSVDLEHSVFGTSTRGKLSALQRQESCLFNLSIVPTGYSGISNMAVDKPGQEAV</sequence>
<dbReference type="GO" id="GO:0007005">
    <property type="term" value="P:mitochondrion organization"/>
    <property type="evidence" value="ECO:0007669"/>
    <property type="project" value="TreeGrafter"/>
</dbReference>
<feature type="compositionally biased region" description="Polar residues" evidence="1">
    <location>
        <begin position="101"/>
        <end position="112"/>
    </location>
</feature>
<name>A0AAN8KM15_9TELE</name>
<proteinExistence type="predicted"/>
<organism evidence="3 4">
    <name type="scientific">Coregonus suidteri</name>
    <dbReference type="NCBI Taxonomy" id="861788"/>
    <lineage>
        <taxon>Eukaryota</taxon>
        <taxon>Metazoa</taxon>
        <taxon>Chordata</taxon>
        <taxon>Craniata</taxon>
        <taxon>Vertebrata</taxon>
        <taxon>Euteleostomi</taxon>
        <taxon>Actinopterygii</taxon>
        <taxon>Neopterygii</taxon>
        <taxon>Teleostei</taxon>
        <taxon>Protacanthopterygii</taxon>
        <taxon>Salmoniformes</taxon>
        <taxon>Salmonidae</taxon>
        <taxon>Coregoninae</taxon>
        <taxon>Coregonus</taxon>
    </lineage>
</organism>
<dbReference type="AlphaFoldDB" id="A0AAN8KM15"/>
<reference evidence="3 4" key="1">
    <citation type="submission" date="2021-04" db="EMBL/GenBank/DDBJ databases">
        <authorList>
            <person name="De Guttry C."/>
            <person name="Zahm M."/>
            <person name="Klopp C."/>
            <person name="Cabau C."/>
            <person name="Louis A."/>
            <person name="Berthelot C."/>
            <person name="Parey E."/>
            <person name="Roest Crollius H."/>
            <person name="Montfort J."/>
            <person name="Robinson-Rechavi M."/>
            <person name="Bucao C."/>
            <person name="Bouchez O."/>
            <person name="Gislard M."/>
            <person name="Lluch J."/>
            <person name="Milhes M."/>
            <person name="Lampietro C."/>
            <person name="Lopez Roques C."/>
            <person name="Donnadieu C."/>
            <person name="Braasch I."/>
            <person name="Desvignes T."/>
            <person name="Postlethwait J."/>
            <person name="Bobe J."/>
            <person name="Wedekind C."/>
            <person name="Guiguen Y."/>
        </authorList>
    </citation>
    <scope>NUCLEOTIDE SEQUENCE [LARGE SCALE GENOMIC DNA]</scope>
    <source>
        <strain evidence="3">Cs_M1</strain>
        <tissue evidence="3">Blood</tissue>
    </source>
</reference>
<dbReference type="GO" id="GO:0006623">
    <property type="term" value="P:protein targeting to vacuole"/>
    <property type="evidence" value="ECO:0007669"/>
    <property type="project" value="TreeGrafter"/>
</dbReference>
<protein>
    <recommendedName>
        <fullName evidence="2">VPS13-like middle region domain-containing protein</fullName>
    </recommendedName>
</protein>
<dbReference type="Proteomes" id="UP001356427">
    <property type="component" value="Unassembled WGS sequence"/>
</dbReference>
<dbReference type="GO" id="GO:0045053">
    <property type="term" value="P:protein retention in Golgi apparatus"/>
    <property type="evidence" value="ECO:0007669"/>
    <property type="project" value="TreeGrafter"/>
</dbReference>
<feature type="domain" description="VPS13-like middle region" evidence="2">
    <location>
        <begin position="134"/>
        <end position="951"/>
    </location>
</feature>
<evidence type="ECO:0000313" key="3">
    <source>
        <dbReference type="EMBL" id="KAK6294023.1"/>
    </source>
</evidence>
<evidence type="ECO:0000313" key="4">
    <source>
        <dbReference type="Proteomes" id="UP001356427"/>
    </source>
</evidence>